<organism evidence="1 2">
    <name type="scientific">Brochothrix campestris FSL F6-1037</name>
    <dbReference type="NCBI Taxonomy" id="1265861"/>
    <lineage>
        <taxon>Bacteria</taxon>
        <taxon>Bacillati</taxon>
        <taxon>Bacillota</taxon>
        <taxon>Bacilli</taxon>
        <taxon>Bacillales</taxon>
        <taxon>Listeriaceae</taxon>
        <taxon>Brochothrix</taxon>
    </lineage>
</organism>
<evidence type="ECO:0000313" key="1">
    <source>
        <dbReference type="EMBL" id="EUJ39191.1"/>
    </source>
</evidence>
<dbReference type="STRING" id="1265861.BCAMP_07910"/>
<comment type="caution">
    <text evidence="1">The sequence shown here is derived from an EMBL/GenBank/DDBJ whole genome shotgun (WGS) entry which is preliminary data.</text>
</comment>
<dbReference type="AlphaFoldDB" id="W7CTN3"/>
<keyword evidence="2" id="KW-1185">Reference proteome</keyword>
<dbReference type="EMBL" id="AODH01000030">
    <property type="protein sequence ID" value="EUJ39191.1"/>
    <property type="molecule type" value="Genomic_DNA"/>
</dbReference>
<dbReference type="InterPro" id="IPR010434">
    <property type="entry name" value="DUF1033"/>
</dbReference>
<protein>
    <recommendedName>
        <fullName evidence="3">DUF1033 family protein</fullName>
    </recommendedName>
</protein>
<gene>
    <name evidence="1" type="ORF">BCAMP_07910</name>
</gene>
<dbReference type="Pfam" id="PF06279">
    <property type="entry name" value="DUF1033"/>
    <property type="match status" value="1"/>
</dbReference>
<dbReference type="Proteomes" id="UP000019243">
    <property type="component" value="Unassembled WGS sequence"/>
</dbReference>
<dbReference type="OrthoDB" id="2389779at2"/>
<sequence length="95" mass="11361">MHWTVIETESFNEPWWFFEDWREDIISERQLATESLALTAYQSAFERLATTYPYHQVKEQQAAFWCEEEKSFCEECDDDLQVFHGLLLLKDGKSS</sequence>
<evidence type="ECO:0008006" key="3">
    <source>
        <dbReference type="Google" id="ProtNLM"/>
    </source>
</evidence>
<evidence type="ECO:0000313" key="2">
    <source>
        <dbReference type="Proteomes" id="UP000019243"/>
    </source>
</evidence>
<accession>W7CTN3</accession>
<proteinExistence type="predicted"/>
<reference evidence="1 2" key="1">
    <citation type="submission" date="2012-12" db="EMBL/GenBank/DDBJ databases">
        <title>Novel taxa of Listeriaceae from agricultural environments in the United States.</title>
        <authorList>
            <person name="den Bakker H.C."/>
            <person name="Allred A."/>
            <person name="Warchocki S."/>
            <person name="Wright E.M."/>
            <person name="Burrell A."/>
            <person name="Nightingale K.K."/>
            <person name="Kephart D."/>
            <person name="Wiedmann M."/>
        </authorList>
    </citation>
    <scope>NUCLEOTIDE SEQUENCE [LARGE SCALE GENOMIC DNA]</scope>
    <source>
        <strain evidence="1 2">FSL F6-1037</strain>
    </source>
</reference>
<dbReference type="RefSeq" id="WP_035314791.1">
    <property type="nucleotide sequence ID" value="NZ_AODH01000030.1"/>
</dbReference>
<name>W7CTN3_9LIST</name>